<keyword evidence="4" id="KW-0507">mRNA processing</keyword>
<dbReference type="GO" id="GO:0000290">
    <property type="term" value="P:deadenylation-dependent decapping of nuclear-transcribed mRNA"/>
    <property type="evidence" value="ECO:0007669"/>
    <property type="project" value="InterPro"/>
</dbReference>
<evidence type="ECO:0000313" key="7">
    <source>
        <dbReference type="Proteomes" id="UP001324427"/>
    </source>
</evidence>
<gene>
    <name evidence="6" type="ORF">LTR36_009372</name>
</gene>
<dbReference type="EMBL" id="JAVFHQ010000007">
    <property type="protein sequence ID" value="KAK4548462.1"/>
    <property type="molecule type" value="Genomic_DNA"/>
</dbReference>
<dbReference type="GO" id="GO:0006397">
    <property type="term" value="P:mRNA processing"/>
    <property type="evidence" value="ECO:0007669"/>
    <property type="project" value="UniProtKB-KW"/>
</dbReference>
<dbReference type="CDD" id="cd13182">
    <property type="entry name" value="EVH1-like_Dcp1"/>
    <property type="match status" value="1"/>
</dbReference>
<dbReference type="Pfam" id="PF06058">
    <property type="entry name" value="DCP1"/>
    <property type="match status" value="1"/>
</dbReference>
<dbReference type="InterPro" id="IPR011993">
    <property type="entry name" value="PH-like_dom_sf"/>
</dbReference>
<organism evidence="6 7">
    <name type="scientific">Oleoguttula mirabilis</name>
    <dbReference type="NCBI Taxonomy" id="1507867"/>
    <lineage>
        <taxon>Eukaryota</taxon>
        <taxon>Fungi</taxon>
        <taxon>Dikarya</taxon>
        <taxon>Ascomycota</taxon>
        <taxon>Pezizomycotina</taxon>
        <taxon>Dothideomycetes</taxon>
        <taxon>Dothideomycetidae</taxon>
        <taxon>Mycosphaerellales</taxon>
        <taxon>Teratosphaeriaceae</taxon>
        <taxon>Oleoguttula</taxon>
    </lineage>
</organism>
<accession>A0AAV9JSI2</accession>
<name>A0AAV9JSI2_9PEZI</name>
<keyword evidence="7" id="KW-1185">Reference proteome</keyword>
<evidence type="ECO:0000313" key="6">
    <source>
        <dbReference type="EMBL" id="KAK4548462.1"/>
    </source>
</evidence>
<comment type="caution">
    <text evidence="6">The sequence shown here is derived from an EMBL/GenBank/DDBJ whole genome shotgun (WGS) entry which is preliminary data.</text>
</comment>
<feature type="region of interest" description="Disordered" evidence="5">
    <location>
        <begin position="1"/>
        <end position="42"/>
    </location>
</feature>
<sequence length="301" mass="32904">MPPKRRTTRAAQLQPQPAQSDYDTETVDATETAPTLDPPPQRTNTELNLTVLRRYCPDIEHIVSIAPFAVIYAFSPDSQQWEKCGIEGTLFICQLTGARYNAVILNRKSLDNFIKELVSADDVEITEQYVILQAAGEDGTPQIYGLWIFSDGETQPSTREIIAQTIQSCAMQAQIAREVTEGNGTNGLPEEAAYGLDGTAEMQEQLEEEEAVSQEAGQQVDLLQLFGSTSAQSGQHTSAQRTAMSSAQDVPPTFTQPSRFISTADTDFFRGSGSPAVSQQQQRVPPPTQQNALLGLFKGTK</sequence>
<dbReference type="SUPFAM" id="SSF50729">
    <property type="entry name" value="PH domain-like"/>
    <property type="match status" value="1"/>
</dbReference>
<dbReference type="Gene3D" id="2.30.29.30">
    <property type="entry name" value="Pleckstrin-homology domain (PH domain)/Phosphotyrosine-binding domain (PTB)"/>
    <property type="match status" value="1"/>
</dbReference>
<proteinExistence type="inferred from homology"/>
<evidence type="ECO:0000256" key="3">
    <source>
        <dbReference type="ARBA" id="ARBA00022490"/>
    </source>
</evidence>
<evidence type="ECO:0008006" key="8">
    <source>
        <dbReference type="Google" id="ProtNLM"/>
    </source>
</evidence>
<dbReference type="InterPro" id="IPR010334">
    <property type="entry name" value="Dcp1"/>
</dbReference>
<dbReference type="GO" id="GO:0000932">
    <property type="term" value="C:P-body"/>
    <property type="evidence" value="ECO:0007669"/>
    <property type="project" value="TreeGrafter"/>
</dbReference>
<dbReference type="PANTHER" id="PTHR16290">
    <property type="entry name" value="TRANSCRIPTION FACTOR SMIF DECAPPING ENZYME DCP1"/>
    <property type="match status" value="1"/>
</dbReference>
<dbReference type="GO" id="GO:0031087">
    <property type="term" value="P:deadenylation-independent decapping of nuclear-transcribed mRNA"/>
    <property type="evidence" value="ECO:0007669"/>
    <property type="project" value="TreeGrafter"/>
</dbReference>
<feature type="region of interest" description="Disordered" evidence="5">
    <location>
        <begin position="231"/>
        <end position="291"/>
    </location>
</feature>
<dbReference type="GO" id="GO:0003729">
    <property type="term" value="F:mRNA binding"/>
    <property type="evidence" value="ECO:0007669"/>
    <property type="project" value="TreeGrafter"/>
</dbReference>
<dbReference type="PANTHER" id="PTHR16290:SF0">
    <property type="entry name" value="DECAPPING PROTEIN 1, ISOFORM A"/>
    <property type="match status" value="1"/>
</dbReference>
<evidence type="ECO:0000256" key="5">
    <source>
        <dbReference type="SAM" id="MobiDB-lite"/>
    </source>
</evidence>
<feature type="compositionally biased region" description="Polar residues" evidence="5">
    <location>
        <begin position="9"/>
        <end position="21"/>
    </location>
</feature>
<protein>
    <recommendedName>
        <fullName evidence="8">PH domain-like protein</fullName>
    </recommendedName>
</protein>
<feature type="compositionally biased region" description="Polar residues" evidence="5">
    <location>
        <begin position="231"/>
        <end position="265"/>
    </location>
</feature>
<reference evidence="6 7" key="1">
    <citation type="submission" date="2021-11" db="EMBL/GenBank/DDBJ databases">
        <title>Black yeast isolated from Biological Soil Crust.</title>
        <authorList>
            <person name="Kurbessoian T."/>
        </authorList>
    </citation>
    <scope>NUCLEOTIDE SEQUENCE [LARGE SCALE GENOMIC DNA]</scope>
    <source>
        <strain evidence="6 7">CCFEE 5522</strain>
    </source>
</reference>
<evidence type="ECO:0000256" key="4">
    <source>
        <dbReference type="ARBA" id="ARBA00022664"/>
    </source>
</evidence>
<comment type="subcellular location">
    <subcellularLocation>
        <location evidence="1">Cytoplasm</location>
    </subcellularLocation>
</comment>
<comment type="similarity">
    <text evidence="2">Belongs to the DCP1 family.</text>
</comment>
<dbReference type="Proteomes" id="UP001324427">
    <property type="component" value="Unassembled WGS sequence"/>
</dbReference>
<evidence type="ECO:0000256" key="2">
    <source>
        <dbReference type="ARBA" id="ARBA00008778"/>
    </source>
</evidence>
<evidence type="ECO:0000256" key="1">
    <source>
        <dbReference type="ARBA" id="ARBA00004496"/>
    </source>
</evidence>
<dbReference type="AlphaFoldDB" id="A0AAV9JSI2"/>
<dbReference type="GO" id="GO:0008047">
    <property type="term" value="F:enzyme activator activity"/>
    <property type="evidence" value="ECO:0007669"/>
    <property type="project" value="InterPro"/>
</dbReference>
<keyword evidence="3" id="KW-0963">Cytoplasm</keyword>